<dbReference type="RefSeq" id="XP_069307418.1">
    <property type="nucleotide sequence ID" value="XM_069451572.1"/>
</dbReference>
<feature type="region of interest" description="Disordered" evidence="4">
    <location>
        <begin position="185"/>
        <end position="210"/>
    </location>
</feature>
<feature type="compositionally biased region" description="Acidic residues" evidence="4">
    <location>
        <begin position="268"/>
        <end position="281"/>
    </location>
</feature>
<evidence type="ECO:0000256" key="3">
    <source>
        <dbReference type="ARBA" id="ARBA00023242"/>
    </source>
</evidence>
<dbReference type="Pfam" id="PF12328">
    <property type="entry name" value="Rpp20"/>
    <property type="match status" value="1"/>
</dbReference>
<feature type="compositionally biased region" description="Pro residues" evidence="4">
    <location>
        <begin position="29"/>
        <end position="39"/>
    </location>
</feature>
<accession>A0ABR3UML9</accession>
<dbReference type="PANTHER" id="PTHR28256">
    <property type="entry name" value="RIBONUCLEASES P/MRP PROTEIN SUBUNIT POP7"/>
    <property type="match status" value="1"/>
</dbReference>
<name>A0ABR3UML9_9PLEO</name>
<evidence type="ECO:0000313" key="6">
    <source>
        <dbReference type="Proteomes" id="UP001578633"/>
    </source>
</evidence>
<proteinExistence type="predicted"/>
<dbReference type="GeneID" id="96085696"/>
<reference evidence="5 6" key="1">
    <citation type="submission" date="2024-09" db="EMBL/GenBank/DDBJ databases">
        <title>T2T genomes of carrot and Alternaria dauci and their utility for understanding host-pathogen interaction during carrot leaf blight disease.</title>
        <authorList>
            <person name="Liu W."/>
            <person name="Xu S."/>
            <person name="Ou C."/>
            <person name="Liu X."/>
            <person name="Zhuang F."/>
            <person name="Deng X.W."/>
        </authorList>
    </citation>
    <scope>NUCLEOTIDE SEQUENCE [LARGE SCALE GENOMIC DNA]</scope>
    <source>
        <strain evidence="5 6">A2016</strain>
    </source>
</reference>
<comment type="caution">
    <text evidence="5">The sequence shown here is derived from an EMBL/GenBank/DDBJ whole genome shotgun (WGS) entry which is preliminary data.</text>
</comment>
<sequence length="299" mass="32065">MAGVKRSINGRVKPQSKRQGPEDVAMTDPTPPCGQPQPPSSETTTADGTSEKREKTSKPNPPTKKPSPTSLHPKQPSKLHTTNPKLRQKLPKPPKNAKVTTRPLLHAPISSPFSSSGSAKTLYITATTPYIPTLKRIRKLLNEIVKREKQSANSLSKARGRGGRYAEANGRLEARDVEAQIVGEMSKGSSSSNNNNNNVGKGGITAQGKGKGGEEIYLKATGRAIPRALELGLHFQSDDDCWVRVELGNVSAIDDIEVESRGATGEEASGEPEHEAEADDVPETRIRTLSSVTVSIGLK</sequence>
<dbReference type="EMBL" id="JBHGVX010000004">
    <property type="protein sequence ID" value="KAL1796834.1"/>
    <property type="molecule type" value="Genomic_DNA"/>
</dbReference>
<comment type="subcellular location">
    <subcellularLocation>
        <location evidence="1">Nucleus</location>
    </subcellularLocation>
</comment>
<gene>
    <name evidence="5" type="ORF">ACET3X_005374</name>
</gene>
<feature type="compositionally biased region" description="Low complexity" evidence="4">
    <location>
        <begin position="189"/>
        <end position="199"/>
    </location>
</feature>
<keyword evidence="2" id="KW-0819">tRNA processing</keyword>
<evidence type="ECO:0000256" key="4">
    <source>
        <dbReference type="SAM" id="MobiDB-lite"/>
    </source>
</evidence>
<dbReference type="Proteomes" id="UP001578633">
    <property type="component" value="Chromosome 4"/>
</dbReference>
<feature type="region of interest" description="Disordered" evidence="4">
    <location>
        <begin position="1"/>
        <end position="117"/>
    </location>
</feature>
<evidence type="ECO:0000313" key="5">
    <source>
        <dbReference type="EMBL" id="KAL1796834.1"/>
    </source>
</evidence>
<protein>
    <submittedName>
        <fullName evidence="5">Uncharacterized protein</fullName>
    </submittedName>
</protein>
<evidence type="ECO:0000256" key="2">
    <source>
        <dbReference type="ARBA" id="ARBA00022694"/>
    </source>
</evidence>
<feature type="region of interest" description="Disordered" evidence="4">
    <location>
        <begin position="259"/>
        <end position="286"/>
    </location>
</feature>
<dbReference type="InterPro" id="IPR014612">
    <property type="entry name" value="Pop7/Rpp20"/>
</dbReference>
<dbReference type="InterPro" id="IPR020241">
    <property type="entry name" value="RNase_P/MRP_Pop7_fungi"/>
</dbReference>
<dbReference type="Gene3D" id="3.30.110.20">
    <property type="entry name" value="Alba-like domain"/>
    <property type="match status" value="1"/>
</dbReference>
<organism evidence="5 6">
    <name type="scientific">Alternaria dauci</name>
    <dbReference type="NCBI Taxonomy" id="48095"/>
    <lineage>
        <taxon>Eukaryota</taxon>
        <taxon>Fungi</taxon>
        <taxon>Dikarya</taxon>
        <taxon>Ascomycota</taxon>
        <taxon>Pezizomycotina</taxon>
        <taxon>Dothideomycetes</taxon>
        <taxon>Pleosporomycetidae</taxon>
        <taxon>Pleosporales</taxon>
        <taxon>Pleosporineae</taxon>
        <taxon>Pleosporaceae</taxon>
        <taxon>Alternaria</taxon>
        <taxon>Alternaria sect. Porri</taxon>
    </lineage>
</organism>
<dbReference type="InterPro" id="IPR036882">
    <property type="entry name" value="Alba-like_dom_sf"/>
</dbReference>
<keyword evidence="6" id="KW-1185">Reference proteome</keyword>
<evidence type="ECO:0000256" key="1">
    <source>
        <dbReference type="ARBA" id="ARBA00004123"/>
    </source>
</evidence>
<dbReference type="PANTHER" id="PTHR28256:SF1">
    <property type="entry name" value="RIBONUCLEASES P_MRP PROTEIN SUBUNIT POP7"/>
    <property type="match status" value="1"/>
</dbReference>
<keyword evidence="3" id="KW-0539">Nucleus</keyword>